<evidence type="ECO:0000259" key="18">
    <source>
        <dbReference type="Pfam" id="PF16692"/>
    </source>
</evidence>
<keyword evidence="10" id="KW-0963">Cytoplasm</keyword>
<dbReference type="GO" id="GO:0005929">
    <property type="term" value="C:cilium"/>
    <property type="evidence" value="ECO:0007669"/>
    <property type="project" value="UniProtKB-SubCell"/>
</dbReference>
<dbReference type="GO" id="GO:0000122">
    <property type="term" value="P:negative regulation of transcription by RNA polymerase II"/>
    <property type="evidence" value="ECO:0007669"/>
    <property type="project" value="TreeGrafter"/>
</dbReference>
<dbReference type="GO" id="GO:0005634">
    <property type="term" value="C:nucleus"/>
    <property type="evidence" value="ECO:0007669"/>
    <property type="project" value="UniProtKB-SubCell"/>
</dbReference>
<comment type="caution">
    <text evidence="19">The sequence shown here is derived from an EMBL/GenBank/DDBJ whole genome shotgun (WGS) entry which is preliminary data.</text>
</comment>
<comment type="subcellular location">
    <subcellularLocation>
        <location evidence="2">Cell projection</location>
        <location evidence="2">Cilium</location>
    </subcellularLocation>
    <subcellularLocation>
        <location evidence="4">Cytoplasm</location>
        <location evidence="4">Cytoskeleton</location>
        <location evidence="4">Microtubule organizing center</location>
        <location evidence="4">Centrosome</location>
    </subcellularLocation>
    <subcellularLocation>
        <location evidence="3">Cytoplasm</location>
        <location evidence="3">Cytoskeleton</location>
        <location evidence="3">Spindle</location>
    </subcellularLocation>
    <subcellularLocation>
        <location evidence="5">Cytoplasm</location>
        <location evidence="5">Cytosol</location>
    </subcellularLocation>
    <subcellularLocation>
        <location evidence="6">Lysosome membrane</location>
    </subcellularLocation>
    <subcellularLocation>
        <location evidence="1">Nucleus</location>
    </subcellularLocation>
</comment>
<dbReference type="Proteomes" id="UP000726737">
    <property type="component" value="Unassembled WGS sequence"/>
</dbReference>
<evidence type="ECO:0000256" key="14">
    <source>
        <dbReference type="ARBA" id="ARBA00023242"/>
    </source>
</evidence>
<evidence type="ECO:0000256" key="3">
    <source>
        <dbReference type="ARBA" id="ARBA00004186"/>
    </source>
</evidence>
<name>A0A9P6PR02_9FUNG</name>
<organism evidence="19 20">
    <name type="scientific">Mortierella polycephala</name>
    <dbReference type="NCBI Taxonomy" id="41804"/>
    <lineage>
        <taxon>Eukaryota</taxon>
        <taxon>Fungi</taxon>
        <taxon>Fungi incertae sedis</taxon>
        <taxon>Mucoromycota</taxon>
        <taxon>Mortierellomycotina</taxon>
        <taxon>Mortierellomycetes</taxon>
        <taxon>Mortierellales</taxon>
        <taxon>Mortierellaceae</taxon>
        <taxon>Mortierella</taxon>
    </lineage>
</organism>
<evidence type="ECO:0000256" key="15">
    <source>
        <dbReference type="ARBA" id="ARBA00023273"/>
    </source>
</evidence>
<dbReference type="GO" id="GO:0005829">
    <property type="term" value="C:cytosol"/>
    <property type="evidence" value="ECO:0007669"/>
    <property type="project" value="UniProtKB-SubCell"/>
</dbReference>
<dbReference type="EMBL" id="JAAAJA010000705">
    <property type="protein sequence ID" value="KAG0250282.1"/>
    <property type="molecule type" value="Genomic_DNA"/>
</dbReference>
<dbReference type="GO" id="GO:1904263">
    <property type="term" value="P:positive regulation of TORC1 signaling"/>
    <property type="evidence" value="ECO:0007669"/>
    <property type="project" value="TreeGrafter"/>
</dbReference>
<dbReference type="Gene3D" id="3.40.50.12430">
    <property type="match status" value="1"/>
</dbReference>
<dbReference type="InterPro" id="IPR021713">
    <property type="entry name" value="Folliculin"/>
</dbReference>
<reference evidence="19" key="1">
    <citation type="journal article" date="2020" name="Fungal Divers.">
        <title>Resolving the Mortierellaceae phylogeny through synthesis of multi-gene phylogenetics and phylogenomics.</title>
        <authorList>
            <person name="Vandepol N."/>
            <person name="Liber J."/>
            <person name="Desiro A."/>
            <person name="Na H."/>
            <person name="Kennedy M."/>
            <person name="Barry K."/>
            <person name="Grigoriev I.V."/>
            <person name="Miller A.N."/>
            <person name="O'Donnell K."/>
            <person name="Stajich J.E."/>
            <person name="Bonito G."/>
        </authorList>
    </citation>
    <scope>NUCLEOTIDE SEQUENCE</scope>
    <source>
        <strain evidence="19">KOD948</strain>
    </source>
</reference>
<dbReference type="Pfam" id="PF16692">
    <property type="entry name" value="Folliculin_C"/>
    <property type="match status" value="2"/>
</dbReference>
<dbReference type="Pfam" id="PF11704">
    <property type="entry name" value="Folliculin"/>
    <property type="match status" value="1"/>
</dbReference>
<proteinExistence type="inferred from homology"/>
<dbReference type="InterPro" id="IPR032035">
    <property type="entry name" value="Folliculin_DENN"/>
</dbReference>
<feature type="domain" description="Folliculin DENN" evidence="18">
    <location>
        <begin position="123"/>
        <end position="169"/>
    </location>
</feature>
<dbReference type="Gene3D" id="1.10.10.1730">
    <property type="entry name" value="Folliculin"/>
    <property type="match status" value="1"/>
</dbReference>
<protein>
    <recommendedName>
        <fullName evidence="8">Folliculin</fullName>
    </recommendedName>
</protein>
<evidence type="ECO:0000256" key="6">
    <source>
        <dbReference type="ARBA" id="ARBA00004656"/>
    </source>
</evidence>
<keyword evidence="13" id="KW-0458">Lysosome</keyword>
<evidence type="ECO:0000256" key="12">
    <source>
        <dbReference type="ARBA" id="ARBA00023212"/>
    </source>
</evidence>
<evidence type="ECO:0000256" key="2">
    <source>
        <dbReference type="ARBA" id="ARBA00004138"/>
    </source>
</evidence>
<evidence type="ECO:0000313" key="19">
    <source>
        <dbReference type="EMBL" id="KAG0250282.1"/>
    </source>
</evidence>
<evidence type="ECO:0000256" key="5">
    <source>
        <dbReference type="ARBA" id="ARBA00004514"/>
    </source>
</evidence>
<evidence type="ECO:0000256" key="4">
    <source>
        <dbReference type="ARBA" id="ARBA00004300"/>
    </source>
</evidence>
<dbReference type="AlphaFoldDB" id="A0A9P6PR02"/>
<feature type="domain" description="Folliculin DENN" evidence="18">
    <location>
        <begin position="274"/>
        <end position="348"/>
    </location>
</feature>
<keyword evidence="14" id="KW-0539">Nucleus</keyword>
<sequence length="372" mass="42381">MADQEPSLILPANSLNSETYCGREGSVFFGDGVNGYVLSYMFTVYDAQSRGHRVKYTIMTMMTDRVYLVASMEYLISPRQPLDHYRIRLQAIEGRSCQKNEYTIQKSRQEQLLNDGKDQSVETIDSLRELRRVLGRQPFNRLIWNSLIGNQVIVRGEESGIVREIIKSLEADWSSTTLAADMTDLSTQAKKSSLTEQSPDTMDQPRNPTSLPAVLYSPGGGFQAQRRRYLLQAGEEPPEALATGNGVVNGKDTLGRRTLLPQNQQCPLYIETVNGILDLKMPRSIEIKRLVVLREEWISKSKQFHNLYKAGYASDESVLARYLQSMQVDKRDLKILRFFTRCARSSSFQHQKYRSEDPMAVVTVEIKRDVSD</sequence>
<keyword evidence="15" id="KW-0966">Cell projection</keyword>
<evidence type="ECO:0000256" key="9">
    <source>
        <dbReference type="ARBA" id="ARBA00022468"/>
    </source>
</evidence>
<accession>A0A9P6PR02</accession>
<keyword evidence="20" id="KW-1185">Reference proteome</keyword>
<keyword evidence="9" id="KW-0343">GTPase activation</keyword>
<evidence type="ECO:0000256" key="11">
    <source>
        <dbReference type="ARBA" id="ARBA00023136"/>
    </source>
</evidence>
<dbReference type="GO" id="GO:0005096">
    <property type="term" value="F:GTPase activator activity"/>
    <property type="evidence" value="ECO:0007669"/>
    <property type="project" value="UniProtKB-KW"/>
</dbReference>
<evidence type="ECO:0000256" key="16">
    <source>
        <dbReference type="SAM" id="MobiDB-lite"/>
    </source>
</evidence>
<evidence type="ECO:0000256" key="1">
    <source>
        <dbReference type="ARBA" id="ARBA00004123"/>
    </source>
</evidence>
<dbReference type="PANTHER" id="PTHR31441:SF2">
    <property type="entry name" value="FOLLICULIN"/>
    <property type="match status" value="1"/>
</dbReference>
<dbReference type="InterPro" id="IPR037520">
    <property type="entry name" value="Folliculin/SMCR8_longin"/>
</dbReference>
<evidence type="ECO:0000313" key="20">
    <source>
        <dbReference type="Proteomes" id="UP000726737"/>
    </source>
</evidence>
<feature type="domain" description="Folliculin/SMCR8 longin" evidence="17">
    <location>
        <begin position="14"/>
        <end position="85"/>
    </location>
</feature>
<evidence type="ECO:0000256" key="10">
    <source>
        <dbReference type="ARBA" id="ARBA00022490"/>
    </source>
</evidence>
<comment type="similarity">
    <text evidence="7">Belongs to the folliculin family.</text>
</comment>
<keyword evidence="12" id="KW-0206">Cytoskeleton</keyword>
<evidence type="ECO:0000259" key="17">
    <source>
        <dbReference type="Pfam" id="PF11704"/>
    </source>
</evidence>
<dbReference type="OrthoDB" id="5599713at2759"/>
<evidence type="ECO:0000256" key="7">
    <source>
        <dbReference type="ARBA" id="ARBA00009987"/>
    </source>
</evidence>
<dbReference type="GO" id="GO:0005819">
    <property type="term" value="C:spindle"/>
    <property type="evidence" value="ECO:0007669"/>
    <property type="project" value="UniProtKB-SubCell"/>
</dbReference>
<keyword evidence="11" id="KW-0472">Membrane</keyword>
<dbReference type="PANTHER" id="PTHR31441">
    <property type="entry name" value="FOLLICULIN FAMILY MEMBER"/>
    <property type="match status" value="1"/>
</dbReference>
<evidence type="ECO:0000256" key="8">
    <source>
        <dbReference type="ARBA" id="ARBA00021824"/>
    </source>
</evidence>
<feature type="region of interest" description="Disordered" evidence="16">
    <location>
        <begin position="187"/>
        <end position="207"/>
    </location>
</feature>
<dbReference type="InterPro" id="IPR044886">
    <property type="entry name" value="FLCN_DENN_C_sf"/>
</dbReference>
<gene>
    <name evidence="19" type="ORF">BG011_008509</name>
</gene>
<evidence type="ECO:0000256" key="13">
    <source>
        <dbReference type="ARBA" id="ARBA00023228"/>
    </source>
</evidence>